<reference evidence="5" key="1">
    <citation type="submission" date="2021-02" db="EMBL/GenBank/DDBJ databases">
        <authorList>
            <person name="Nowell W R."/>
        </authorList>
    </citation>
    <scope>NUCLEOTIDE SEQUENCE</scope>
</reference>
<dbReference type="GO" id="GO:0019369">
    <property type="term" value="P:arachidonate metabolic process"/>
    <property type="evidence" value="ECO:0007669"/>
    <property type="project" value="TreeGrafter"/>
</dbReference>
<dbReference type="OrthoDB" id="10021675at2759"/>
<dbReference type="EMBL" id="CAJNOQ010057064">
    <property type="protein sequence ID" value="CAF1663384.1"/>
    <property type="molecule type" value="Genomic_DNA"/>
</dbReference>
<evidence type="ECO:0000256" key="3">
    <source>
        <dbReference type="ARBA" id="ARBA00023098"/>
    </source>
</evidence>
<feature type="non-terminal residue" evidence="5">
    <location>
        <position position="165"/>
    </location>
</feature>
<evidence type="ECO:0000313" key="5">
    <source>
        <dbReference type="EMBL" id="CAF1663384.1"/>
    </source>
</evidence>
<dbReference type="AlphaFoldDB" id="A0A816FMW7"/>
<gene>
    <name evidence="5" type="ORF">GPM918_LOCUS46059</name>
    <name evidence="6" type="ORF">SRO942_LOCUS49389</name>
</gene>
<name>A0A816FMW7_9BILA</name>
<comment type="caution">
    <text evidence="5">The sequence shown here is derived from an EMBL/GenBank/DDBJ whole genome shotgun (WGS) entry which is preliminary data.</text>
</comment>
<proteinExistence type="predicted"/>
<evidence type="ECO:0000313" key="7">
    <source>
        <dbReference type="Proteomes" id="UP000663829"/>
    </source>
</evidence>
<evidence type="ECO:0000256" key="1">
    <source>
        <dbReference type="ARBA" id="ARBA00022801"/>
    </source>
</evidence>
<sequence length="165" mass="19014">YDPEPTEEVTEAKLNFVDEIKQTGIISDSDLFYVIERLKQLQTNEKDNDGSLHHCLQEQEKNRLISTIITYHLSASDEIKGVLCLDCGGVRGYMPIKVLMHAIETKFPYINDREGKNRVKAQKQFTSKFDYFVGTSTGGLIAFCVAVNYDLFFLKDIYVDFRTYF</sequence>
<feature type="non-terminal residue" evidence="5">
    <location>
        <position position="1"/>
    </location>
</feature>
<dbReference type="GO" id="GO:0016020">
    <property type="term" value="C:membrane"/>
    <property type="evidence" value="ECO:0007669"/>
    <property type="project" value="TreeGrafter"/>
</dbReference>
<keyword evidence="3" id="KW-0443">Lipid metabolism</keyword>
<dbReference type="GO" id="GO:0047499">
    <property type="term" value="F:calcium-independent phospholipase A2 activity"/>
    <property type="evidence" value="ECO:0007669"/>
    <property type="project" value="TreeGrafter"/>
</dbReference>
<dbReference type="Gene3D" id="3.40.1090.10">
    <property type="entry name" value="Cytosolic phospholipase A2 catalytic domain"/>
    <property type="match status" value="1"/>
</dbReference>
<evidence type="ECO:0000256" key="2">
    <source>
        <dbReference type="ARBA" id="ARBA00022963"/>
    </source>
</evidence>
<dbReference type="EMBL" id="CAJOBC010132142">
    <property type="protein sequence ID" value="CAF4616608.1"/>
    <property type="molecule type" value="Genomic_DNA"/>
</dbReference>
<accession>A0A816FMW7</accession>
<evidence type="ECO:0000259" key="4">
    <source>
        <dbReference type="Pfam" id="PF01734"/>
    </source>
</evidence>
<dbReference type="GO" id="GO:0016042">
    <property type="term" value="P:lipid catabolic process"/>
    <property type="evidence" value="ECO:0007669"/>
    <property type="project" value="UniProtKB-KW"/>
</dbReference>
<feature type="domain" description="PNPLA" evidence="4">
    <location>
        <begin position="83"/>
        <end position="161"/>
    </location>
</feature>
<dbReference type="PANTHER" id="PTHR24185">
    <property type="entry name" value="CALCIUM-INDEPENDENT PHOSPHOLIPASE A2-GAMMA"/>
    <property type="match status" value="1"/>
</dbReference>
<dbReference type="InterPro" id="IPR016035">
    <property type="entry name" value="Acyl_Trfase/lysoPLipase"/>
</dbReference>
<protein>
    <recommendedName>
        <fullName evidence="4">PNPLA domain-containing protein</fullName>
    </recommendedName>
</protein>
<dbReference type="InterPro" id="IPR002641">
    <property type="entry name" value="PNPLA_dom"/>
</dbReference>
<keyword evidence="7" id="KW-1185">Reference proteome</keyword>
<dbReference type="SUPFAM" id="SSF52151">
    <property type="entry name" value="FabD/lysophospholipase-like"/>
    <property type="match status" value="1"/>
</dbReference>
<dbReference type="Pfam" id="PF01734">
    <property type="entry name" value="Patatin"/>
    <property type="match status" value="1"/>
</dbReference>
<keyword evidence="2" id="KW-0442">Lipid degradation</keyword>
<evidence type="ECO:0000313" key="6">
    <source>
        <dbReference type="EMBL" id="CAF4616608.1"/>
    </source>
</evidence>
<dbReference type="Proteomes" id="UP000681722">
    <property type="component" value="Unassembled WGS sequence"/>
</dbReference>
<dbReference type="PANTHER" id="PTHR24185:SF1">
    <property type="entry name" value="CALCIUM-INDEPENDENT PHOSPHOLIPASE A2-GAMMA"/>
    <property type="match status" value="1"/>
</dbReference>
<organism evidence="5 7">
    <name type="scientific">Didymodactylos carnosus</name>
    <dbReference type="NCBI Taxonomy" id="1234261"/>
    <lineage>
        <taxon>Eukaryota</taxon>
        <taxon>Metazoa</taxon>
        <taxon>Spiralia</taxon>
        <taxon>Gnathifera</taxon>
        <taxon>Rotifera</taxon>
        <taxon>Eurotatoria</taxon>
        <taxon>Bdelloidea</taxon>
        <taxon>Philodinida</taxon>
        <taxon>Philodinidae</taxon>
        <taxon>Didymodactylos</taxon>
    </lineage>
</organism>
<dbReference type="Proteomes" id="UP000663829">
    <property type="component" value="Unassembled WGS sequence"/>
</dbReference>
<keyword evidence="1" id="KW-0378">Hydrolase</keyword>